<sequence>MSAESDIPNLEQTEEDRRGHKSRERRCVATGEVRDPDRMVRYVLSPDGQVVADVYGKLPGRGVWVSANEALLRQAVKKGGFARGFKTKVAVDADTLVAHTRDQLRRHMLGQLTMARKGGRLVFGQTGVREPASRGDVALRIEASDGAPDGRGKLRTLSLATARELERPDPAVIGCLTALEIGNALGRDPVVHAAILVGPMVKAMKASAVRLSGFEPLVPSDWADAHHEISLEPPPLKRPPPKGG</sequence>
<dbReference type="PANTHER" id="PTHR34215">
    <property type="entry name" value="BLL0784 PROTEIN"/>
    <property type="match status" value="1"/>
</dbReference>
<dbReference type="InterPro" id="IPR037465">
    <property type="entry name" value="YlxR"/>
</dbReference>
<keyword evidence="3" id="KW-0238">DNA-binding</keyword>
<comment type="caution">
    <text evidence="3">The sequence shown here is derived from an EMBL/GenBank/DDBJ whole genome shotgun (WGS) entry which is preliminary data.</text>
</comment>
<dbReference type="InterPro" id="IPR007393">
    <property type="entry name" value="YlxR_dom"/>
</dbReference>
<dbReference type="Gene3D" id="3.30.1330.30">
    <property type="match status" value="1"/>
</dbReference>
<proteinExistence type="predicted"/>
<dbReference type="SUPFAM" id="SSF64376">
    <property type="entry name" value="YlxR-like"/>
    <property type="match status" value="1"/>
</dbReference>
<dbReference type="CDD" id="cd00279">
    <property type="entry name" value="YlxR"/>
    <property type="match status" value="1"/>
</dbReference>
<dbReference type="Proteomes" id="UP001161391">
    <property type="component" value="Unassembled WGS sequence"/>
</dbReference>
<dbReference type="SUPFAM" id="SSF55315">
    <property type="entry name" value="L30e-like"/>
    <property type="match status" value="1"/>
</dbReference>
<keyword evidence="4" id="KW-1185">Reference proteome</keyword>
<feature type="region of interest" description="Disordered" evidence="1">
    <location>
        <begin position="1"/>
        <end position="25"/>
    </location>
</feature>
<dbReference type="RefSeq" id="WP_284390013.1">
    <property type="nucleotide sequence ID" value="NZ_BSNK01000002.1"/>
</dbReference>
<dbReference type="GO" id="GO:0003677">
    <property type="term" value="F:DNA binding"/>
    <property type="evidence" value="ECO:0007669"/>
    <property type="project" value="UniProtKB-KW"/>
</dbReference>
<dbReference type="Gene3D" id="3.30.1230.10">
    <property type="entry name" value="YlxR-like"/>
    <property type="match status" value="1"/>
</dbReference>
<name>A0ABQ5VAB9_9PROT</name>
<reference evidence="3" key="1">
    <citation type="journal article" date="2014" name="Int. J. Syst. Evol. Microbiol.">
        <title>Complete genome of a new Firmicutes species belonging to the dominant human colonic microbiota ('Ruminococcus bicirculans') reveals two chromosomes and a selective capacity to utilize plant glucans.</title>
        <authorList>
            <consortium name="NISC Comparative Sequencing Program"/>
            <person name="Wegmann U."/>
            <person name="Louis P."/>
            <person name="Goesmann A."/>
            <person name="Henrissat B."/>
            <person name="Duncan S.H."/>
            <person name="Flint H.J."/>
        </authorList>
    </citation>
    <scope>NUCLEOTIDE SEQUENCE</scope>
    <source>
        <strain evidence="3">NBRC 108219</strain>
    </source>
</reference>
<evidence type="ECO:0000313" key="4">
    <source>
        <dbReference type="Proteomes" id="UP001161391"/>
    </source>
</evidence>
<protein>
    <submittedName>
        <fullName evidence="3">DNA-binding protein</fullName>
    </submittedName>
</protein>
<evidence type="ECO:0000256" key="1">
    <source>
        <dbReference type="SAM" id="MobiDB-lite"/>
    </source>
</evidence>
<dbReference type="InterPro" id="IPR029064">
    <property type="entry name" value="Ribosomal_eL30-like_sf"/>
</dbReference>
<evidence type="ECO:0000313" key="3">
    <source>
        <dbReference type="EMBL" id="GLQ24012.1"/>
    </source>
</evidence>
<evidence type="ECO:0000259" key="2">
    <source>
        <dbReference type="Pfam" id="PF04296"/>
    </source>
</evidence>
<dbReference type="InterPro" id="IPR035931">
    <property type="entry name" value="YlxR-like_sf"/>
</dbReference>
<dbReference type="PANTHER" id="PTHR34215:SF1">
    <property type="entry name" value="YLXR DOMAIN-CONTAINING PROTEIN"/>
    <property type="match status" value="1"/>
</dbReference>
<organism evidence="3 4">
    <name type="scientific">Algimonas ampicilliniresistens</name>
    <dbReference type="NCBI Taxonomy" id="1298735"/>
    <lineage>
        <taxon>Bacteria</taxon>
        <taxon>Pseudomonadati</taxon>
        <taxon>Pseudomonadota</taxon>
        <taxon>Alphaproteobacteria</taxon>
        <taxon>Maricaulales</taxon>
        <taxon>Robiginitomaculaceae</taxon>
        <taxon>Algimonas</taxon>
    </lineage>
</organism>
<dbReference type="NCBIfam" id="NF006622">
    <property type="entry name" value="PRK09190.1"/>
    <property type="match status" value="1"/>
</dbReference>
<dbReference type="EMBL" id="BSNK01000002">
    <property type="protein sequence ID" value="GLQ24012.1"/>
    <property type="molecule type" value="Genomic_DNA"/>
</dbReference>
<feature type="domain" description="YlxR" evidence="2">
    <location>
        <begin position="25"/>
        <end position="90"/>
    </location>
</feature>
<dbReference type="Pfam" id="PF04296">
    <property type="entry name" value="YlxR"/>
    <property type="match status" value="1"/>
</dbReference>
<accession>A0ABQ5VAB9</accession>
<gene>
    <name evidence="3" type="ORF">GCM10007853_18860</name>
</gene>
<reference evidence="3" key="2">
    <citation type="submission" date="2023-01" db="EMBL/GenBank/DDBJ databases">
        <title>Draft genome sequence of Algimonas ampicilliniresistens strain NBRC 108219.</title>
        <authorList>
            <person name="Sun Q."/>
            <person name="Mori K."/>
        </authorList>
    </citation>
    <scope>NUCLEOTIDE SEQUENCE</scope>
    <source>
        <strain evidence="3">NBRC 108219</strain>
    </source>
</reference>